<proteinExistence type="predicted"/>
<dbReference type="GO" id="GO:0016746">
    <property type="term" value="F:acyltransferase activity"/>
    <property type="evidence" value="ECO:0007669"/>
    <property type="project" value="UniProtKB-KW"/>
</dbReference>
<protein>
    <submittedName>
        <fullName evidence="1">1-acyl-sn-glycerol-3-phosphate acyltransferase 2</fullName>
    </submittedName>
</protein>
<reference evidence="1" key="1">
    <citation type="submission" date="2018-02" db="EMBL/GenBank/DDBJ databases">
        <title>Rhizophora mucronata_Transcriptome.</title>
        <authorList>
            <person name="Meera S.P."/>
            <person name="Sreeshan A."/>
            <person name="Augustine A."/>
        </authorList>
    </citation>
    <scope>NUCLEOTIDE SEQUENCE</scope>
    <source>
        <tissue evidence="1">Leaf</tissue>
    </source>
</reference>
<keyword evidence="1" id="KW-0808">Transferase</keyword>
<name>A0A2P2L2L8_RHIMU</name>
<sequence length="54" mass="6131">MNLQQISSALLPLITCTMARRLNIRIDQERNDVEKLNSNANDNLAFLINICDSL</sequence>
<accession>A0A2P2L2L8</accession>
<evidence type="ECO:0000313" key="1">
    <source>
        <dbReference type="EMBL" id="MBX12176.1"/>
    </source>
</evidence>
<dbReference type="AlphaFoldDB" id="A0A2P2L2L8"/>
<organism evidence="1">
    <name type="scientific">Rhizophora mucronata</name>
    <name type="common">Asiatic mangrove</name>
    <dbReference type="NCBI Taxonomy" id="61149"/>
    <lineage>
        <taxon>Eukaryota</taxon>
        <taxon>Viridiplantae</taxon>
        <taxon>Streptophyta</taxon>
        <taxon>Embryophyta</taxon>
        <taxon>Tracheophyta</taxon>
        <taxon>Spermatophyta</taxon>
        <taxon>Magnoliopsida</taxon>
        <taxon>eudicotyledons</taxon>
        <taxon>Gunneridae</taxon>
        <taxon>Pentapetalae</taxon>
        <taxon>rosids</taxon>
        <taxon>fabids</taxon>
        <taxon>Malpighiales</taxon>
        <taxon>Rhizophoraceae</taxon>
        <taxon>Rhizophora</taxon>
    </lineage>
</organism>
<dbReference type="EMBL" id="GGEC01031692">
    <property type="protein sequence ID" value="MBX12176.1"/>
    <property type="molecule type" value="Transcribed_RNA"/>
</dbReference>
<keyword evidence="1" id="KW-0012">Acyltransferase</keyword>